<gene>
    <name evidence="14" type="ORF">ARAM_002671</name>
</gene>
<comment type="similarity">
    <text evidence="3">Belongs to the cytochrome P450 family.</text>
</comment>
<dbReference type="CDD" id="cd11061">
    <property type="entry name" value="CYP67-like"/>
    <property type="match status" value="1"/>
</dbReference>
<evidence type="ECO:0000256" key="11">
    <source>
        <dbReference type="ARBA" id="ARBA00023136"/>
    </source>
</evidence>
<reference evidence="14 15" key="1">
    <citation type="submission" date="2015-02" db="EMBL/GenBank/DDBJ databases">
        <title>Draft Genome Sequences of Two Closely-Related Aflatoxigenic Aspergillus Species Obtained from the Cote d'Ivoire.</title>
        <authorList>
            <person name="Moore G.G."/>
            <person name="Beltz S.B."/>
            <person name="Mack B.M."/>
        </authorList>
    </citation>
    <scope>NUCLEOTIDE SEQUENCE [LARGE SCALE GENOMIC DNA]</scope>
    <source>
        <strain evidence="14 15">SRRC1468</strain>
    </source>
</reference>
<keyword evidence="4 12" id="KW-0349">Heme</keyword>
<dbReference type="Pfam" id="PF00067">
    <property type="entry name" value="p450"/>
    <property type="match status" value="1"/>
</dbReference>
<dbReference type="PANTHER" id="PTHR24305">
    <property type="entry name" value="CYTOCHROME P450"/>
    <property type="match status" value="1"/>
</dbReference>
<dbReference type="GO" id="GO:1902181">
    <property type="term" value="P:verruculogen biosynthetic process"/>
    <property type="evidence" value="ECO:0007669"/>
    <property type="project" value="UniProtKB-ARBA"/>
</dbReference>
<feature type="transmembrane region" description="Helical" evidence="13">
    <location>
        <begin position="29"/>
        <end position="51"/>
    </location>
</feature>
<dbReference type="InterPro" id="IPR036396">
    <property type="entry name" value="Cyt_P450_sf"/>
</dbReference>
<keyword evidence="7 13" id="KW-1133">Transmembrane helix</keyword>
<evidence type="ECO:0000256" key="2">
    <source>
        <dbReference type="ARBA" id="ARBA00004370"/>
    </source>
</evidence>
<dbReference type="OrthoDB" id="6692864at2759"/>
<name>A0A0F8UBF1_9EURO</name>
<dbReference type="Gene3D" id="1.10.630.10">
    <property type="entry name" value="Cytochrome P450"/>
    <property type="match status" value="1"/>
</dbReference>
<keyword evidence="5 13" id="KW-0812">Transmembrane</keyword>
<dbReference type="PRINTS" id="PR00463">
    <property type="entry name" value="EP450I"/>
</dbReference>
<evidence type="ECO:0000256" key="10">
    <source>
        <dbReference type="ARBA" id="ARBA00023033"/>
    </source>
</evidence>
<evidence type="ECO:0000256" key="13">
    <source>
        <dbReference type="SAM" id="Phobius"/>
    </source>
</evidence>
<dbReference type="GO" id="GO:0016020">
    <property type="term" value="C:membrane"/>
    <property type="evidence" value="ECO:0007669"/>
    <property type="project" value="UniProtKB-SubCell"/>
</dbReference>
<evidence type="ECO:0000313" key="15">
    <source>
        <dbReference type="Proteomes" id="UP000034291"/>
    </source>
</evidence>
<dbReference type="InterPro" id="IPR002401">
    <property type="entry name" value="Cyt_P450_E_grp-I"/>
</dbReference>
<feature type="binding site" description="axial binding residue" evidence="12">
    <location>
        <position position="442"/>
    </location>
    <ligand>
        <name>heme</name>
        <dbReference type="ChEBI" id="CHEBI:30413"/>
    </ligand>
    <ligandPart>
        <name>Fe</name>
        <dbReference type="ChEBI" id="CHEBI:18248"/>
    </ligandPart>
</feature>
<organism evidence="14 15">
    <name type="scientific">Aspergillus rambellii</name>
    <dbReference type="NCBI Taxonomy" id="308745"/>
    <lineage>
        <taxon>Eukaryota</taxon>
        <taxon>Fungi</taxon>
        <taxon>Dikarya</taxon>
        <taxon>Ascomycota</taxon>
        <taxon>Pezizomycotina</taxon>
        <taxon>Eurotiomycetes</taxon>
        <taxon>Eurotiomycetidae</taxon>
        <taxon>Eurotiales</taxon>
        <taxon>Aspergillaceae</taxon>
        <taxon>Aspergillus</taxon>
        <taxon>Aspergillus subgen. Nidulantes</taxon>
    </lineage>
</organism>
<evidence type="ECO:0000313" key="14">
    <source>
        <dbReference type="EMBL" id="KKK16908.1"/>
    </source>
</evidence>
<evidence type="ECO:0000256" key="3">
    <source>
        <dbReference type="ARBA" id="ARBA00010617"/>
    </source>
</evidence>
<comment type="subcellular location">
    <subcellularLocation>
        <location evidence="2">Membrane</location>
    </subcellularLocation>
</comment>
<evidence type="ECO:0000256" key="7">
    <source>
        <dbReference type="ARBA" id="ARBA00022989"/>
    </source>
</evidence>
<keyword evidence="9 12" id="KW-0408">Iron</keyword>
<evidence type="ECO:0000256" key="5">
    <source>
        <dbReference type="ARBA" id="ARBA00022692"/>
    </source>
</evidence>
<dbReference type="GO" id="GO:0004497">
    <property type="term" value="F:monooxygenase activity"/>
    <property type="evidence" value="ECO:0007669"/>
    <property type="project" value="UniProtKB-KW"/>
</dbReference>
<keyword evidence="15" id="KW-1185">Reference proteome</keyword>
<dbReference type="PRINTS" id="PR00385">
    <property type="entry name" value="P450"/>
</dbReference>
<evidence type="ECO:0000256" key="9">
    <source>
        <dbReference type="ARBA" id="ARBA00023004"/>
    </source>
</evidence>
<dbReference type="SUPFAM" id="SSF48264">
    <property type="entry name" value="Cytochrome P450"/>
    <property type="match status" value="1"/>
</dbReference>
<accession>A0A0F8UBF1</accession>
<keyword evidence="11 13" id="KW-0472">Membrane</keyword>
<comment type="caution">
    <text evidence="14">The sequence shown here is derived from an EMBL/GenBank/DDBJ whole genome shotgun (WGS) entry which is preliminary data.</text>
</comment>
<evidence type="ECO:0000256" key="4">
    <source>
        <dbReference type="ARBA" id="ARBA00022617"/>
    </source>
</evidence>
<proteinExistence type="inferred from homology"/>
<evidence type="ECO:0000256" key="8">
    <source>
        <dbReference type="ARBA" id="ARBA00023002"/>
    </source>
</evidence>
<evidence type="ECO:0000256" key="1">
    <source>
        <dbReference type="ARBA" id="ARBA00001971"/>
    </source>
</evidence>
<dbReference type="GO" id="GO:0016705">
    <property type="term" value="F:oxidoreductase activity, acting on paired donors, with incorporation or reduction of molecular oxygen"/>
    <property type="evidence" value="ECO:0007669"/>
    <property type="project" value="InterPro"/>
</dbReference>
<dbReference type="EMBL" id="JZBS01002885">
    <property type="protein sequence ID" value="KKK16908.1"/>
    <property type="molecule type" value="Genomic_DNA"/>
</dbReference>
<dbReference type="GO" id="GO:0005506">
    <property type="term" value="F:iron ion binding"/>
    <property type="evidence" value="ECO:0007669"/>
    <property type="project" value="InterPro"/>
</dbReference>
<keyword evidence="6 12" id="KW-0479">Metal-binding</keyword>
<evidence type="ECO:0000256" key="12">
    <source>
        <dbReference type="PIRSR" id="PIRSR602401-1"/>
    </source>
</evidence>
<evidence type="ECO:0000256" key="6">
    <source>
        <dbReference type="ARBA" id="ARBA00022723"/>
    </source>
</evidence>
<evidence type="ECO:0008006" key="16">
    <source>
        <dbReference type="Google" id="ProtNLM"/>
    </source>
</evidence>
<dbReference type="STRING" id="308745.A0A0F8UBF1"/>
<protein>
    <recommendedName>
        <fullName evidence="16">Cytochrome P450 monooxygenase</fullName>
    </recommendedName>
</protein>
<sequence length="499" mass="56421">MVLPSTYIGLVLTGIFSHVAYFNKGEHHLYGLFYIKCFLLMTTAGTAGLSFTQGLSPHLSDLPPSFVQIPWPVRCPHFDFVVNGPFVRTGSSDMSIIHPQGIEAVHGASSRCTKGIIYDFSYPTTSLPTHRDPTEHHARRRVWSTAFSDKMLRGYEQRIRGYRKKLVDRVIEMEGQPIEITKWFNLYSFDVMGDLSFGQGFESLEKGEAHWAIKLLNGTMGSLGLMLPAWLFLLVAAIPGLLSDFWQFLDFCGKRIMERLENEPEIPDISSPLIAPVKGRKISEQEKDLLYGDSRLVIIAGSDTTSGTLSTIFYELVRHPEEFQKLRAELAPYLDNEEPDGEFLHSKIVHLKHLNGVINEALRLYPAVPSALQRKVPPEGIVIDGVHIPGGTHVYCPLYAMARSNLCYEKPCEFIPERWYKYPELVKDKRAFAPFNIGPYNCIGRPLALMNIRTTVARLVMEFDVELAPGEDGSRFLGKAKDNFVLYYGELNLAFTHRK</sequence>
<dbReference type="InterPro" id="IPR050121">
    <property type="entry name" value="Cytochrome_P450_monoxygenase"/>
</dbReference>
<feature type="transmembrane region" description="Helical" evidence="13">
    <location>
        <begin position="229"/>
        <end position="249"/>
    </location>
</feature>
<dbReference type="Proteomes" id="UP000034291">
    <property type="component" value="Unassembled WGS sequence"/>
</dbReference>
<dbReference type="GO" id="GO:0020037">
    <property type="term" value="F:heme binding"/>
    <property type="evidence" value="ECO:0007669"/>
    <property type="project" value="InterPro"/>
</dbReference>
<dbReference type="AlphaFoldDB" id="A0A0F8UBF1"/>
<dbReference type="FunFam" id="1.10.630.10:FF:000063">
    <property type="entry name" value="Cytochrome P450 monooxygenase"/>
    <property type="match status" value="1"/>
</dbReference>
<feature type="transmembrane region" description="Helical" evidence="13">
    <location>
        <begin position="6"/>
        <end position="22"/>
    </location>
</feature>
<comment type="cofactor">
    <cofactor evidence="1 12">
        <name>heme</name>
        <dbReference type="ChEBI" id="CHEBI:30413"/>
    </cofactor>
</comment>
<keyword evidence="8" id="KW-0560">Oxidoreductase</keyword>
<dbReference type="InterPro" id="IPR001128">
    <property type="entry name" value="Cyt_P450"/>
</dbReference>
<dbReference type="PANTHER" id="PTHR24305:SF112">
    <property type="entry name" value="L-ORNITHINE-N5-MONOOXYGENASE (EUROFUNG)"/>
    <property type="match status" value="1"/>
</dbReference>
<keyword evidence="10" id="KW-0503">Monooxygenase</keyword>